<dbReference type="EC" id="3.4.16.4" evidence="3"/>
<keyword evidence="3" id="KW-0121">Carboxypeptidase</keyword>
<proteinExistence type="inferred from homology"/>
<comment type="caution">
    <text evidence="3">The sequence shown here is derived from an EMBL/GenBank/DDBJ whole genome shotgun (WGS) entry which is preliminary data.</text>
</comment>
<comment type="similarity">
    <text evidence="1">Belongs to the peptidase S13 family.</text>
</comment>
<dbReference type="AlphaFoldDB" id="A0A417YL30"/>
<evidence type="ECO:0000313" key="4">
    <source>
        <dbReference type="Proteomes" id="UP000285456"/>
    </source>
</evidence>
<keyword evidence="4" id="KW-1185">Reference proteome</keyword>
<dbReference type="GO" id="GO:0006508">
    <property type="term" value="P:proteolysis"/>
    <property type="evidence" value="ECO:0007669"/>
    <property type="project" value="InterPro"/>
</dbReference>
<organism evidence="3 4">
    <name type="scientific">Oceanobacillus profundus</name>
    <dbReference type="NCBI Taxonomy" id="372463"/>
    <lineage>
        <taxon>Bacteria</taxon>
        <taxon>Bacillati</taxon>
        <taxon>Bacillota</taxon>
        <taxon>Bacilli</taxon>
        <taxon>Bacillales</taxon>
        <taxon>Bacillaceae</taxon>
        <taxon>Oceanobacillus</taxon>
    </lineage>
</organism>
<dbReference type="InterPro" id="IPR012338">
    <property type="entry name" value="Beta-lactam/transpept-like"/>
</dbReference>
<reference evidence="3 4" key="1">
    <citation type="journal article" date="2007" name="Int. J. Syst. Evol. Microbiol.">
        <title>Oceanobacillus profundus sp. nov., isolated from a deep-sea sediment core.</title>
        <authorList>
            <person name="Kim Y.G."/>
            <person name="Choi D.H."/>
            <person name="Hyun S."/>
            <person name="Cho B.C."/>
        </authorList>
    </citation>
    <scope>NUCLEOTIDE SEQUENCE [LARGE SCALE GENOMIC DNA]</scope>
    <source>
        <strain evidence="3 4">DSM 18246</strain>
    </source>
</reference>
<keyword evidence="3" id="KW-0645">Protease</keyword>
<keyword evidence="2 3" id="KW-0378">Hydrolase</keyword>
<evidence type="ECO:0000256" key="1">
    <source>
        <dbReference type="ARBA" id="ARBA00006096"/>
    </source>
</evidence>
<dbReference type="PANTHER" id="PTHR30023">
    <property type="entry name" value="D-ALANYL-D-ALANINE CARBOXYPEPTIDASE"/>
    <property type="match status" value="1"/>
</dbReference>
<sequence length="454" mass="50217">MKEALNSYIETDAKLEGAIIGISIRSAVSGDVLYEYNHDIRLRPASNMKLLTAAAALNVLGEDYTFSTQLQTDGVLRKDTLEGNLFLVGKGDPTLLKEDFKAFAEEIKKKGIHKITGDIIGDDMWYDHVRLSRDLVWSDEQYYYGAEVSALTASPNKDYDTGSVLIEVIPTVIGEPPIFTISPNTDYVTVQNKAITVKEALDDDLIVEREHGSNRITISGEIAHTSEAVKRWMSVWGASEYAMRLFSNALTKQGISWDGEVKIGESPRNATVLSSKDSVPLSEILIPFMKLSNNGIAEMLIKEMGRRIHKEGSWEKGIPVLEKEMKQLGIAVKHLLIKDGSGISHSNLIPANEISQLLYEVQKKEWFPVFLHALPVAGHADRMIGGTLQERMKLFSVQAKTGTIEGVSTLSGYLDISNGERLIFSILVNNLLGEEVGKVIEDEIVERIVVAEGK</sequence>
<dbReference type="GO" id="GO:0000270">
    <property type="term" value="P:peptidoglycan metabolic process"/>
    <property type="evidence" value="ECO:0007669"/>
    <property type="project" value="TreeGrafter"/>
</dbReference>
<dbReference type="RefSeq" id="WP_118889002.1">
    <property type="nucleotide sequence ID" value="NZ_PHUT01000003.1"/>
</dbReference>
<dbReference type="SUPFAM" id="SSF56601">
    <property type="entry name" value="beta-lactamase/transpeptidase-like"/>
    <property type="match status" value="1"/>
</dbReference>
<dbReference type="Pfam" id="PF02113">
    <property type="entry name" value="Peptidase_S13"/>
    <property type="match status" value="1"/>
</dbReference>
<gene>
    <name evidence="3" type="primary">dacB</name>
    <name evidence="3" type="ORF">D1B32_07335</name>
</gene>
<accession>A0A417YL30</accession>
<dbReference type="Proteomes" id="UP000285456">
    <property type="component" value="Unassembled WGS sequence"/>
</dbReference>
<dbReference type="OrthoDB" id="9802627at2"/>
<dbReference type="PANTHER" id="PTHR30023:SF0">
    <property type="entry name" value="PENICILLIN-SENSITIVE CARBOXYPEPTIDASE A"/>
    <property type="match status" value="1"/>
</dbReference>
<dbReference type="PRINTS" id="PR00922">
    <property type="entry name" value="DADACBPTASE3"/>
</dbReference>
<dbReference type="InterPro" id="IPR000667">
    <property type="entry name" value="Peptidase_S13"/>
</dbReference>
<dbReference type="Gene3D" id="3.40.710.10">
    <property type="entry name" value="DD-peptidase/beta-lactamase superfamily"/>
    <property type="match status" value="2"/>
</dbReference>
<evidence type="ECO:0000313" key="3">
    <source>
        <dbReference type="EMBL" id="RHW33846.1"/>
    </source>
</evidence>
<dbReference type="NCBIfam" id="TIGR00666">
    <property type="entry name" value="PBP4"/>
    <property type="match status" value="1"/>
</dbReference>
<dbReference type="GO" id="GO:0009002">
    <property type="term" value="F:serine-type D-Ala-D-Ala carboxypeptidase activity"/>
    <property type="evidence" value="ECO:0007669"/>
    <property type="project" value="UniProtKB-EC"/>
</dbReference>
<dbReference type="Gene3D" id="3.50.80.20">
    <property type="entry name" value="D-Ala-D-Ala carboxypeptidase C, peptidase S13"/>
    <property type="match status" value="1"/>
</dbReference>
<protein>
    <submittedName>
        <fullName evidence="3">D-alanyl-D-alanine carboxypeptidase/D-alanyl-D-alanine-endopeptidase</fullName>
        <ecNumber evidence="3">3.4.16.4</ecNumber>
    </submittedName>
</protein>
<evidence type="ECO:0000256" key="2">
    <source>
        <dbReference type="ARBA" id="ARBA00022801"/>
    </source>
</evidence>
<dbReference type="EMBL" id="QWEH01000003">
    <property type="protein sequence ID" value="RHW33846.1"/>
    <property type="molecule type" value="Genomic_DNA"/>
</dbReference>
<name>A0A417YL30_9BACI</name>